<dbReference type="InterPro" id="IPR042231">
    <property type="entry name" value="Cho/carn_acyl_trans_2"/>
</dbReference>
<dbReference type="Gene3D" id="3.30.559.70">
    <property type="entry name" value="Choline/Carnitine o-acyltransferase, domain 2"/>
    <property type="match status" value="1"/>
</dbReference>
<dbReference type="PANTHER" id="PTHR22589:SF14">
    <property type="entry name" value="CHOLINE O-ACETYLTRANSFERASE"/>
    <property type="match status" value="1"/>
</dbReference>
<dbReference type="GO" id="GO:0045202">
    <property type="term" value="C:synapse"/>
    <property type="evidence" value="ECO:0007669"/>
    <property type="project" value="GOC"/>
</dbReference>
<dbReference type="SUPFAM" id="SSF52777">
    <property type="entry name" value="CoA-dependent acyltransferases"/>
    <property type="match status" value="1"/>
</dbReference>
<proteinExistence type="predicted"/>
<name>A0A1S8WHV3_OPIVI</name>
<dbReference type="GO" id="GO:0005737">
    <property type="term" value="C:cytoplasm"/>
    <property type="evidence" value="ECO:0007669"/>
    <property type="project" value="TreeGrafter"/>
</dbReference>
<dbReference type="InterPro" id="IPR039551">
    <property type="entry name" value="Cho/carn_acyl_trans"/>
</dbReference>
<gene>
    <name evidence="3" type="ORF">X801_10209</name>
</gene>
<keyword evidence="4" id="KW-1185">Reference proteome</keyword>
<protein>
    <recommendedName>
        <fullName evidence="2">Choline/carnitine acyltransferase domain-containing protein</fullName>
    </recommendedName>
</protein>
<accession>A0A1S8WHV3</accession>
<dbReference type="EMBL" id="KV906948">
    <property type="protein sequence ID" value="OON14001.1"/>
    <property type="molecule type" value="Genomic_DNA"/>
</dbReference>
<keyword evidence="1" id="KW-0012">Acyltransferase</keyword>
<evidence type="ECO:0000259" key="2">
    <source>
        <dbReference type="Pfam" id="PF00755"/>
    </source>
</evidence>
<keyword evidence="1" id="KW-0808">Transferase</keyword>
<evidence type="ECO:0000313" key="4">
    <source>
        <dbReference type="Proteomes" id="UP000243686"/>
    </source>
</evidence>
<dbReference type="GO" id="GO:0004102">
    <property type="term" value="F:choline O-acetyltransferase activity"/>
    <property type="evidence" value="ECO:0007669"/>
    <property type="project" value="TreeGrafter"/>
</dbReference>
<dbReference type="AlphaFoldDB" id="A0A1S8WHV3"/>
<reference evidence="3 4" key="1">
    <citation type="submission" date="2015-03" db="EMBL/GenBank/DDBJ databases">
        <title>Draft genome of the nematode, Opisthorchis viverrini.</title>
        <authorList>
            <person name="Mitreva M."/>
        </authorList>
    </citation>
    <scope>NUCLEOTIDE SEQUENCE [LARGE SCALE GENOMIC DNA]</scope>
    <source>
        <strain evidence="3">Khon Kaen</strain>
    </source>
</reference>
<dbReference type="Pfam" id="PF00755">
    <property type="entry name" value="Carn_acyltransf"/>
    <property type="match status" value="1"/>
</dbReference>
<dbReference type="GO" id="GO:0043005">
    <property type="term" value="C:neuron projection"/>
    <property type="evidence" value="ECO:0007669"/>
    <property type="project" value="TreeGrafter"/>
</dbReference>
<sequence length="94" mass="11513">MKRRYKRLVRKRSLPIDRARHSRKGQPMCMEQYYRLFTSYRYPGKTKDTLVTTSDNDPFDPEHIIVFKKYKYLLVHENCKTLEKLLKSVYQTHK</sequence>
<evidence type="ECO:0000256" key="1">
    <source>
        <dbReference type="ARBA" id="ARBA00023315"/>
    </source>
</evidence>
<feature type="domain" description="Choline/carnitine acyltransferase" evidence="2">
    <location>
        <begin position="4"/>
        <end position="72"/>
    </location>
</feature>
<dbReference type="Proteomes" id="UP000243686">
    <property type="component" value="Unassembled WGS sequence"/>
</dbReference>
<dbReference type="GO" id="GO:0007274">
    <property type="term" value="P:neuromuscular synaptic transmission"/>
    <property type="evidence" value="ECO:0007669"/>
    <property type="project" value="TreeGrafter"/>
</dbReference>
<dbReference type="PANTHER" id="PTHR22589">
    <property type="entry name" value="CARNITINE O-ACYLTRANSFERASE"/>
    <property type="match status" value="1"/>
</dbReference>
<dbReference type="InterPro" id="IPR000542">
    <property type="entry name" value="Carn_acyl_trans"/>
</dbReference>
<dbReference type="GO" id="GO:0008292">
    <property type="term" value="P:acetylcholine biosynthetic process"/>
    <property type="evidence" value="ECO:0007669"/>
    <property type="project" value="TreeGrafter"/>
</dbReference>
<evidence type="ECO:0000313" key="3">
    <source>
        <dbReference type="EMBL" id="OON14001.1"/>
    </source>
</evidence>
<organism evidence="3 4">
    <name type="scientific">Opisthorchis viverrini</name>
    <name type="common">Southeast Asian liver fluke</name>
    <dbReference type="NCBI Taxonomy" id="6198"/>
    <lineage>
        <taxon>Eukaryota</taxon>
        <taxon>Metazoa</taxon>
        <taxon>Spiralia</taxon>
        <taxon>Lophotrochozoa</taxon>
        <taxon>Platyhelminthes</taxon>
        <taxon>Trematoda</taxon>
        <taxon>Digenea</taxon>
        <taxon>Opisthorchiida</taxon>
        <taxon>Opisthorchiata</taxon>
        <taxon>Opisthorchiidae</taxon>
        <taxon>Opisthorchis</taxon>
    </lineage>
</organism>